<comment type="caution">
    <text evidence="4">The sequence shown here is derived from an EMBL/GenBank/DDBJ whole genome shotgun (WGS) entry which is preliminary data.</text>
</comment>
<keyword evidence="1" id="KW-0862">Zinc</keyword>
<evidence type="ECO:0000259" key="3">
    <source>
        <dbReference type="PROSITE" id="PS50158"/>
    </source>
</evidence>
<dbReference type="EMBL" id="JACMSC010000018">
    <property type="protein sequence ID" value="KAG6476395.1"/>
    <property type="molecule type" value="Genomic_DNA"/>
</dbReference>
<dbReference type="Proteomes" id="UP000734854">
    <property type="component" value="Unassembled WGS sequence"/>
</dbReference>
<dbReference type="AlphaFoldDB" id="A0A8J5EXM5"/>
<keyword evidence="1" id="KW-0863">Zinc-finger</keyword>
<dbReference type="SMART" id="SM00343">
    <property type="entry name" value="ZnF_C2HC"/>
    <property type="match status" value="1"/>
</dbReference>
<sequence length="628" mass="71521">MSPPMAIFLARALQLWQDYTVAIAKTKDGMCHNTMEILKTWVSKSNGLRSRSIKSGFIYMPPRHYANRTPEIREEERRGEASPSSPPPPPPQSLFSHEQMFAGMNQFFALFTGHDVELGRKAKLEAVYERFRKMGPKDFSGTIDPLVAENWIKSIEVIFRFMAWEDADKDQRDIEVDRQGKGPYLVPHQQPQQQNKRKFIEPSKVKGQQPHMRVAPKPNDYPVCPKCQRKHPGPCLVGSGKCFKCEATGHMIRDCPQNKQPIPRRVFVMQAGEADPDTTLTQEAVSMRQEALTIKQAQNDVKISRACSLLQQQQVSAALVLSFSGNRFLALVSVLPSNSDRFLALLFSPSASTDFLRSAYIKKAACIGLQSNQNEDLENGVVEGRPISQGKEIILEEHLLQAAHRYVLFNTAEIDPYIKMHIKELKQTDRRFSNRIQWLAHGPRKHVISYIGYIINGHRFHTIDVGRSTQDSGVSVEADTIWQSSSTDSHTVGRLSYYGVIRDIVLLDYYFFKVPIFRCDWANPRTGIKMDDDFTLVNLHQGLRTFENDPFILASQAKQVFYSRENDESNWYVLLKAPPRGIHNMDLLEEDAYTSSKPLDVSRLEISITEKEPYSINECEGIDVIDIP</sequence>
<feature type="region of interest" description="Disordered" evidence="2">
    <location>
        <begin position="68"/>
        <end position="95"/>
    </location>
</feature>
<gene>
    <name evidence="4" type="ORF">ZIOFF_065635</name>
</gene>
<reference evidence="4 5" key="1">
    <citation type="submission" date="2020-08" db="EMBL/GenBank/DDBJ databases">
        <title>Plant Genome Project.</title>
        <authorList>
            <person name="Zhang R.-G."/>
        </authorList>
    </citation>
    <scope>NUCLEOTIDE SEQUENCE [LARGE SCALE GENOMIC DNA]</scope>
    <source>
        <tissue evidence="4">Rhizome</tissue>
    </source>
</reference>
<feature type="compositionally biased region" description="Basic and acidic residues" evidence="2">
    <location>
        <begin position="70"/>
        <end position="80"/>
    </location>
</feature>
<accession>A0A8J5EXM5</accession>
<dbReference type="PANTHER" id="PTHR48258">
    <property type="entry name" value="DUF4218 DOMAIN-CONTAINING PROTEIN-RELATED"/>
    <property type="match status" value="1"/>
</dbReference>
<dbReference type="SUPFAM" id="SSF57756">
    <property type="entry name" value="Retrovirus zinc finger-like domains"/>
    <property type="match status" value="1"/>
</dbReference>
<dbReference type="InterPro" id="IPR025312">
    <property type="entry name" value="DUF4216"/>
</dbReference>
<dbReference type="InterPro" id="IPR036875">
    <property type="entry name" value="Znf_CCHC_sf"/>
</dbReference>
<dbReference type="PROSITE" id="PS50158">
    <property type="entry name" value="ZF_CCHC"/>
    <property type="match status" value="1"/>
</dbReference>
<feature type="domain" description="CCHC-type" evidence="3">
    <location>
        <begin position="241"/>
        <end position="257"/>
    </location>
</feature>
<dbReference type="GO" id="GO:0003676">
    <property type="term" value="F:nucleic acid binding"/>
    <property type="evidence" value="ECO:0007669"/>
    <property type="project" value="InterPro"/>
</dbReference>
<dbReference type="Pfam" id="PF13952">
    <property type="entry name" value="DUF4216"/>
    <property type="match status" value="1"/>
</dbReference>
<proteinExistence type="predicted"/>
<evidence type="ECO:0000313" key="5">
    <source>
        <dbReference type="Proteomes" id="UP000734854"/>
    </source>
</evidence>
<evidence type="ECO:0000256" key="1">
    <source>
        <dbReference type="PROSITE-ProRule" id="PRU00047"/>
    </source>
</evidence>
<evidence type="ECO:0000313" key="4">
    <source>
        <dbReference type="EMBL" id="KAG6476395.1"/>
    </source>
</evidence>
<organism evidence="4 5">
    <name type="scientific">Zingiber officinale</name>
    <name type="common">Ginger</name>
    <name type="synonym">Amomum zingiber</name>
    <dbReference type="NCBI Taxonomy" id="94328"/>
    <lineage>
        <taxon>Eukaryota</taxon>
        <taxon>Viridiplantae</taxon>
        <taxon>Streptophyta</taxon>
        <taxon>Embryophyta</taxon>
        <taxon>Tracheophyta</taxon>
        <taxon>Spermatophyta</taxon>
        <taxon>Magnoliopsida</taxon>
        <taxon>Liliopsida</taxon>
        <taxon>Zingiberales</taxon>
        <taxon>Zingiberaceae</taxon>
        <taxon>Zingiber</taxon>
    </lineage>
</organism>
<keyword evidence="1" id="KW-0479">Metal-binding</keyword>
<evidence type="ECO:0000256" key="2">
    <source>
        <dbReference type="SAM" id="MobiDB-lite"/>
    </source>
</evidence>
<name>A0A8J5EXM5_ZINOF</name>
<dbReference type="GO" id="GO:0008270">
    <property type="term" value="F:zinc ion binding"/>
    <property type="evidence" value="ECO:0007669"/>
    <property type="project" value="UniProtKB-KW"/>
</dbReference>
<dbReference type="Pfam" id="PF00098">
    <property type="entry name" value="zf-CCHC"/>
    <property type="match status" value="1"/>
</dbReference>
<dbReference type="PANTHER" id="PTHR48258:SF3">
    <property type="entry name" value="FK506-BINDING PROTEIN 4-LIKE ISOFORM X1"/>
    <property type="match status" value="1"/>
</dbReference>
<dbReference type="Gene3D" id="4.10.60.10">
    <property type="entry name" value="Zinc finger, CCHC-type"/>
    <property type="match status" value="1"/>
</dbReference>
<protein>
    <recommendedName>
        <fullName evidence="3">CCHC-type domain-containing protein</fullName>
    </recommendedName>
</protein>
<keyword evidence="5" id="KW-1185">Reference proteome</keyword>
<dbReference type="InterPro" id="IPR001878">
    <property type="entry name" value="Znf_CCHC"/>
</dbReference>